<dbReference type="InterPro" id="IPR051159">
    <property type="entry name" value="Hexapeptide_acetyltransf"/>
</dbReference>
<dbReference type="InterPro" id="IPR011004">
    <property type="entry name" value="Trimer_LpxA-like_sf"/>
</dbReference>
<dbReference type="SUPFAM" id="SSF51161">
    <property type="entry name" value="Trimeric LpxA-like enzymes"/>
    <property type="match status" value="1"/>
</dbReference>
<comment type="caution">
    <text evidence="3">The sequence shown here is derived from an EMBL/GenBank/DDBJ whole genome shotgun (WGS) entry which is preliminary data.</text>
</comment>
<name>A0A562ZUW3_9BURK</name>
<dbReference type="EMBL" id="VOBQ01000004">
    <property type="protein sequence ID" value="TWO72105.1"/>
    <property type="molecule type" value="Genomic_DNA"/>
</dbReference>
<accession>A0A562ZUW3</accession>
<dbReference type="GO" id="GO:0008374">
    <property type="term" value="F:O-acyltransferase activity"/>
    <property type="evidence" value="ECO:0007669"/>
    <property type="project" value="TreeGrafter"/>
</dbReference>
<keyword evidence="2 3" id="KW-0808">Transferase</keyword>
<dbReference type="AlphaFoldDB" id="A0A562ZUW3"/>
<dbReference type="PANTHER" id="PTHR23416:SF23">
    <property type="entry name" value="ACETYLTRANSFERASE C18B11.09C-RELATED"/>
    <property type="match status" value="1"/>
</dbReference>
<dbReference type="Gene3D" id="3.20.20.370">
    <property type="entry name" value="Glycoside hydrolase/deacetylase"/>
    <property type="match status" value="1"/>
</dbReference>
<keyword evidence="3" id="KW-0012">Acyltransferase</keyword>
<evidence type="ECO:0000313" key="3">
    <source>
        <dbReference type="EMBL" id="TWO72105.1"/>
    </source>
</evidence>
<sequence>MSSDDAESFQALQARLGDLPGEAGAARRRKEYAPFFLRMGRDVHIEEGCRFYHPDRIVLDDDARLNIGALVYGSGGVWIGRHARIGPRCFIHSANHDLVPSPLAFFERGYQEERVVIADLCLVSANVSILPGARLGPGTFVAAGAVVPRGDYAEGSRLSGLPARAVSAPAPELPEAAVELALVVPVEGPWRDMATHLLLPLGLPQVGVFVSGADLPATVHTALAVGPSGWSPPQPAAVTWWTLEQGEAAAAAPPGLPTHRPLPVANAGRFQAEPADGGIAQVAYWLLNRLEKGSDAISMRDFREWLTALRILELPPGRPDRMRERLAGALARRAPPELRGVPPAPSDAQGFGTWLERQARSADEVGLTWFERRRQRRTVKPAPTLKEALIDPELLLRAVLDGTLGAAEVEPMARKMLAAAPTGARLVCFGIAAHRTGNAACAAEVRETLAQPAWRMPGVAFPRVLADSERLCQSPLVLAWLALEARARGNTDPLEDDLAAPRDAGGPLAWSLLSNGEWADDSRRAGARSLLDHWTTLHSTGVLPPGRFTLSPENHSTSTAGLEAAWVGVFRRMQAAAGRPLLRLRPWPAPYRSALSVRFDVDRPVTAAVISRIAQTQALLANAPCASWYYFAADPDRARQRRQLDRHWQEQGLHVALHDEEVTGAGVTHHSSPLADYWLGDASTRALAASGAGYGEFLANRLHTPRPAWIPDARDGARLSGLWLVPLHFPLEGSVRDTGLDYFDRLRAEFRAALDAGGHAIVASHPDVDAALLRRLLAREDLGDTWFATVGQAVARCAAVLQEGNIRMVASGGGIGLLSRSHLADVAVEIWMPGAASCELHVVQLVPGQPRLLASSSA</sequence>
<proteinExistence type="inferred from homology"/>
<dbReference type="PANTHER" id="PTHR23416">
    <property type="entry name" value="SIALIC ACID SYNTHASE-RELATED"/>
    <property type="match status" value="1"/>
</dbReference>
<dbReference type="Gene3D" id="2.160.10.10">
    <property type="entry name" value="Hexapeptide repeat proteins"/>
    <property type="match status" value="1"/>
</dbReference>
<comment type="similarity">
    <text evidence="1">Belongs to the transferase hexapeptide repeat family.</text>
</comment>
<dbReference type="GO" id="GO:0005829">
    <property type="term" value="C:cytosol"/>
    <property type="evidence" value="ECO:0007669"/>
    <property type="project" value="TreeGrafter"/>
</dbReference>
<dbReference type="OrthoDB" id="9801697at2"/>
<dbReference type="RefSeq" id="WP_145891681.1">
    <property type="nucleotide sequence ID" value="NZ_VOBQ01000004.1"/>
</dbReference>
<dbReference type="CDD" id="cd04647">
    <property type="entry name" value="LbH_MAT_like"/>
    <property type="match status" value="1"/>
</dbReference>
<evidence type="ECO:0000256" key="2">
    <source>
        <dbReference type="ARBA" id="ARBA00022679"/>
    </source>
</evidence>
<evidence type="ECO:0000256" key="1">
    <source>
        <dbReference type="ARBA" id="ARBA00007274"/>
    </source>
</evidence>
<evidence type="ECO:0000313" key="4">
    <source>
        <dbReference type="Proteomes" id="UP000318199"/>
    </source>
</evidence>
<reference evidence="3 4" key="1">
    <citation type="submission" date="2019-07" db="EMBL/GenBank/DDBJ databases">
        <title>Caenimonas sedimenti sp. nov., isolated from activated sludge.</title>
        <authorList>
            <person name="Xu J."/>
        </authorList>
    </citation>
    <scope>NUCLEOTIDE SEQUENCE [LARGE SCALE GENOMIC DNA]</scope>
    <source>
        <strain evidence="3 4">HX-9-20</strain>
    </source>
</reference>
<gene>
    <name evidence="3" type="ORF">FN976_05150</name>
</gene>
<protein>
    <submittedName>
        <fullName evidence="3">Acyltransferase</fullName>
    </submittedName>
</protein>
<keyword evidence="4" id="KW-1185">Reference proteome</keyword>
<dbReference type="Proteomes" id="UP000318199">
    <property type="component" value="Unassembled WGS sequence"/>
</dbReference>
<organism evidence="3 4">
    <name type="scientific">Caenimonas sedimenti</name>
    <dbReference type="NCBI Taxonomy" id="2596921"/>
    <lineage>
        <taxon>Bacteria</taxon>
        <taxon>Pseudomonadati</taxon>
        <taxon>Pseudomonadota</taxon>
        <taxon>Betaproteobacteria</taxon>
        <taxon>Burkholderiales</taxon>
        <taxon>Comamonadaceae</taxon>
        <taxon>Caenimonas</taxon>
    </lineage>
</organism>